<dbReference type="InterPro" id="IPR009282">
    <property type="entry name" value="DUF937"/>
</dbReference>
<comment type="caution">
    <text evidence="2">The sequence shown here is derived from an EMBL/GenBank/DDBJ whole genome shotgun (WGS) entry which is preliminary data.</text>
</comment>
<keyword evidence="3" id="KW-1185">Reference proteome</keyword>
<sequence>MASLFDLLNNSQNGSGMEALARQFNLSMQQTQAAVEALLPAFSQGLKQNTSDPYGIGAFLQAMTSGQHAKYFDDPANAFTAAGMAEGNGILGHLFGSKDLSKAVAANAAAASGVSQEILKQMLPVMASMIMGGLFRQSTGTTQGSAAENPFAQMFEQMMRQSGMMPGTAPQQAQTTSHADNPFGQILDSFFGGGAGRQEHSSAGENPFGQLLEGMFGGAAKQSGPAQAAPSDNPFGKMLEQMFGGGHTAQPEPEPQVNPSGRPRNPYDDMFGKIFEAGAKQRDEYQKSVESIFEQFTKGMSK</sequence>
<dbReference type="AlphaFoldDB" id="A0A2P7SGG7"/>
<reference evidence="2 3" key="1">
    <citation type="submission" date="2018-03" db="EMBL/GenBank/DDBJ databases">
        <title>The draft genome of Mesorhizobium soli JCM 19897.</title>
        <authorList>
            <person name="Li L."/>
            <person name="Liu L."/>
            <person name="Liang L."/>
            <person name="Wang T."/>
            <person name="Zhang X."/>
        </authorList>
    </citation>
    <scope>NUCLEOTIDE SEQUENCE [LARGE SCALE GENOMIC DNA]</scope>
    <source>
        <strain evidence="2 3">JCM 19897</strain>
    </source>
</reference>
<feature type="region of interest" description="Disordered" evidence="1">
    <location>
        <begin position="163"/>
        <end position="270"/>
    </location>
</feature>
<proteinExistence type="predicted"/>
<gene>
    <name evidence="2" type="ORF">C7I85_11055</name>
</gene>
<protein>
    <recommendedName>
        <fullName evidence="4">DUF937 domain-containing protein</fullName>
    </recommendedName>
</protein>
<feature type="compositionally biased region" description="Polar residues" evidence="1">
    <location>
        <begin position="169"/>
        <end position="179"/>
    </location>
</feature>
<dbReference type="OrthoDB" id="5526542at2"/>
<evidence type="ECO:0000313" key="2">
    <source>
        <dbReference type="EMBL" id="PSJ61573.1"/>
    </source>
</evidence>
<dbReference type="EMBL" id="PXYL01000004">
    <property type="protein sequence ID" value="PSJ61573.1"/>
    <property type="molecule type" value="Genomic_DNA"/>
</dbReference>
<evidence type="ECO:0008006" key="4">
    <source>
        <dbReference type="Google" id="ProtNLM"/>
    </source>
</evidence>
<accession>A0A2P7SGG7</accession>
<evidence type="ECO:0000313" key="3">
    <source>
        <dbReference type="Proteomes" id="UP000240653"/>
    </source>
</evidence>
<name>A0A2P7SGG7_9HYPH</name>
<dbReference type="RefSeq" id="WP_106724005.1">
    <property type="nucleotide sequence ID" value="NZ_PXYL01000004.1"/>
</dbReference>
<organism evidence="2 3">
    <name type="scientific">Pseudaminobacter soli</name>
    <name type="common">ex Li et al. 2025</name>
    <dbReference type="NCBI Taxonomy" id="1295366"/>
    <lineage>
        <taxon>Bacteria</taxon>
        <taxon>Pseudomonadati</taxon>
        <taxon>Pseudomonadota</taxon>
        <taxon>Alphaproteobacteria</taxon>
        <taxon>Hyphomicrobiales</taxon>
        <taxon>Phyllobacteriaceae</taxon>
        <taxon>Pseudaminobacter</taxon>
    </lineage>
</organism>
<dbReference type="Proteomes" id="UP000240653">
    <property type="component" value="Unassembled WGS sequence"/>
</dbReference>
<evidence type="ECO:0000256" key="1">
    <source>
        <dbReference type="SAM" id="MobiDB-lite"/>
    </source>
</evidence>
<dbReference type="Pfam" id="PF06078">
    <property type="entry name" value="DUF937"/>
    <property type="match status" value="1"/>
</dbReference>